<dbReference type="EMBL" id="JBHSYM010000030">
    <property type="protein sequence ID" value="MFC7013203.1"/>
    <property type="molecule type" value="Genomic_DNA"/>
</dbReference>
<keyword evidence="1" id="KW-0812">Transmembrane</keyword>
<evidence type="ECO:0000313" key="3">
    <source>
        <dbReference type="Proteomes" id="UP001596409"/>
    </source>
</evidence>
<evidence type="ECO:0000313" key="2">
    <source>
        <dbReference type="EMBL" id="MFC7013203.1"/>
    </source>
</evidence>
<evidence type="ECO:0008006" key="4">
    <source>
        <dbReference type="Google" id="ProtNLM"/>
    </source>
</evidence>
<feature type="transmembrane region" description="Helical" evidence="1">
    <location>
        <begin position="333"/>
        <end position="356"/>
    </location>
</feature>
<keyword evidence="1" id="KW-0472">Membrane</keyword>
<reference evidence="3" key="1">
    <citation type="journal article" date="2019" name="Int. J. Syst. Evol. Microbiol.">
        <title>The Global Catalogue of Microorganisms (GCM) 10K type strain sequencing project: providing services to taxonomists for standard genome sequencing and annotation.</title>
        <authorList>
            <consortium name="The Broad Institute Genomics Platform"/>
            <consortium name="The Broad Institute Genome Sequencing Center for Infectious Disease"/>
            <person name="Wu L."/>
            <person name="Ma J."/>
        </authorList>
    </citation>
    <scope>NUCLEOTIDE SEQUENCE [LARGE SCALE GENOMIC DNA]</scope>
    <source>
        <strain evidence="3">JCM 4855</strain>
    </source>
</reference>
<dbReference type="Proteomes" id="UP001596409">
    <property type="component" value="Unassembled WGS sequence"/>
</dbReference>
<feature type="transmembrane region" description="Helical" evidence="1">
    <location>
        <begin position="81"/>
        <end position="99"/>
    </location>
</feature>
<feature type="transmembrane region" description="Helical" evidence="1">
    <location>
        <begin position="208"/>
        <end position="241"/>
    </location>
</feature>
<gene>
    <name evidence="2" type="ORF">ACFQMH_16085</name>
</gene>
<proteinExistence type="predicted"/>
<feature type="transmembrane region" description="Helical" evidence="1">
    <location>
        <begin position="174"/>
        <end position="196"/>
    </location>
</feature>
<feature type="transmembrane region" description="Helical" evidence="1">
    <location>
        <begin position="253"/>
        <end position="279"/>
    </location>
</feature>
<dbReference type="RefSeq" id="WP_189869452.1">
    <property type="nucleotide sequence ID" value="NZ_BMWA01000004.1"/>
</dbReference>
<feature type="transmembrane region" description="Helical" evidence="1">
    <location>
        <begin position="50"/>
        <end position="69"/>
    </location>
</feature>
<feature type="transmembrane region" description="Helical" evidence="1">
    <location>
        <begin position="291"/>
        <end position="313"/>
    </location>
</feature>
<organism evidence="2 3">
    <name type="scientific">Streptomyces viridiviolaceus</name>
    <dbReference type="NCBI Taxonomy" id="68282"/>
    <lineage>
        <taxon>Bacteria</taxon>
        <taxon>Bacillati</taxon>
        <taxon>Actinomycetota</taxon>
        <taxon>Actinomycetes</taxon>
        <taxon>Kitasatosporales</taxon>
        <taxon>Streptomycetaceae</taxon>
        <taxon>Streptomyces</taxon>
    </lineage>
</organism>
<evidence type="ECO:0000256" key="1">
    <source>
        <dbReference type="SAM" id="Phobius"/>
    </source>
</evidence>
<keyword evidence="1" id="KW-1133">Transmembrane helix</keyword>
<sequence length="457" mass="48814">MTRALLRDLYAVAAAVLLVLTAVVIGRHIQDTRHTLLVGWPPLVGRWDPHVGPGTPAAVLVAAATVVYGPALAARLPWRGLLAGAWGTAMAWIWSLALIDGWHRGIAVRLTTRFEYLQVIDRFDDIPAALRDFTRHILIDSPDNWPAHIAGHPPAATLTFVLLDRVGLRGGGWAGTWCITVGATACMAVLVAVRALADERLARRAAPFLVLAPAAVWLGTSADAYFAAVAAWAVALLALAVTGRSLWWAAGSGLLFGLTCYLSYGLTLFAVVGAAVLLLGRRRVRERPVLLLYLLAGLAVVPAAFTAAGFDWWEAYHLLVTRYYQGAGGVRPYGYWVWANLACTVLVTGPATAAAVRRTGAVLVRSRGAMLSEPGGPGDSRGPAAARARFALLVSSALLALLVADLSGMSKAETERIWLPFAMWLLPACALLSRPRVWLAAQAVLALLLNHFLATGW</sequence>
<comment type="caution">
    <text evidence="2">The sequence shown here is derived from an EMBL/GenBank/DDBJ whole genome shotgun (WGS) entry which is preliminary data.</text>
</comment>
<keyword evidence="3" id="KW-1185">Reference proteome</keyword>
<protein>
    <recommendedName>
        <fullName evidence="4">Integral membrane protein</fullName>
    </recommendedName>
</protein>
<name>A0ABW2E2I1_9ACTN</name>
<accession>A0ABW2E2I1</accession>